<dbReference type="PROSITE" id="PS51352">
    <property type="entry name" value="THIOREDOXIN_2"/>
    <property type="match status" value="1"/>
</dbReference>
<sequence>MKTIIIMILAIITLATTACASKDSFTINGTITGLTDGTEICLVPGSTHKQEKTIATTTLSNGKFTFSGQVESPRMFYIQLKENSGVIQVMVENGVNATVTSKVETRDNNGQEWTSFSDTKVSGSPIHEEFLKKMAFKEELEQMFMSKNEKHKVISAQIGEARMNKNKILMDSLAKTKEYQEMAADENLFFKAAGEKTKQAVMDNKNSWWGPFLMLQSMSWFEEEQKEWFANFSPEAQKSYYGQIVYEELYPETLEGKQAPDFTVTDSQGKTLTLQELIKGKKYTLIDFWASWCGPCRREIPNLKALYKEFATKGLEIISISIDKDNAAWQKALQEEQFPWPNFLDKSNIADAYEVKLIPAIFLVDSTGKVLSIKLRGKALEEKIKEFLK</sequence>
<dbReference type="Pfam" id="PF14289">
    <property type="entry name" value="DUF4369"/>
    <property type="match status" value="1"/>
</dbReference>
<dbReference type="Proteomes" id="UP000646484">
    <property type="component" value="Unassembled WGS sequence"/>
</dbReference>
<dbReference type="InterPro" id="IPR000866">
    <property type="entry name" value="AhpC/TSA"/>
</dbReference>
<evidence type="ECO:0000256" key="2">
    <source>
        <dbReference type="ARBA" id="ARBA00022748"/>
    </source>
</evidence>
<evidence type="ECO:0000256" key="3">
    <source>
        <dbReference type="ARBA" id="ARBA00023157"/>
    </source>
</evidence>
<dbReference type="SUPFAM" id="SSF52833">
    <property type="entry name" value="Thioredoxin-like"/>
    <property type="match status" value="1"/>
</dbReference>
<evidence type="ECO:0000313" key="8">
    <source>
        <dbReference type="Proteomes" id="UP000646484"/>
    </source>
</evidence>
<keyword evidence="4" id="KW-0676">Redox-active center</keyword>
<feature type="domain" description="Thioredoxin" evidence="6">
    <location>
        <begin position="253"/>
        <end position="389"/>
    </location>
</feature>
<dbReference type="PROSITE" id="PS00194">
    <property type="entry name" value="THIOREDOXIN_1"/>
    <property type="match status" value="1"/>
</dbReference>
<evidence type="ECO:0000256" key="5">
    <source>
        <dbReference type="SAM" id="SignalP"/>
    </source>
</evidence>
<evidence type="ECO:0000313" key="7">
    <source>
        <dbReference type="EMBL" id="MBC5623627.1"/>
    </source>
</evidence>
<dbReference type="InterPro" id="IPR025380">
    <property type="entry name" value="DUF4369"/>
</dbReference>
<keyword evidence="3" id="KW-1015">Disulfide bond</keyword>
<dbReference type="InterPro" id="IPR017937">
    <property type="entry name" value="Thioredoxin_CS"/>
</dbReference>
<evidence type="ECO:0000256" key="1">
    <source>
        <dbReference type="ARBA" id="ARBA00004196"/>
    </source>
</evidence>
<gene>
    <name evidence="7" type="ORF">H8S64_21270</name>
</gene>
<comment type="caution">
    <text evidence="7">The sequence shown here is derived from an EMBL/GenBank/DDBJ whole genome shotgun (WGS) entry which is preliminary data.</text>
</comment>
<dbReference type="PANTHER" id="PTHR42852">
    <property type="entry name" value="THIOL:DISULFIDE INTERCHANGE PROTEIN DSBE"/>
    <property type="match status" value="1"/>
</dbReference>
<organism evidence="7 8">
    <name type="scientific">Butyricimonas hominis</name>
    <dbReference type="NCBI Taxonomy" id="2763032"/>
    <lineage>
        <taxon>Bacteria</taxon>
        <taxon>Pseudomonadati</taxon>
        <taxon>Bacteroidota</taxon>
        <taxon>Bacteroidia</taxon>
        <taxon>Bacteroidales</taxon>
        <taxon>Odoribacteraceae</taxon>
        <taxon>Butyricimonas</taxon>
    </lineage>
</organism>
<dbReference type="EMBL" id="JACOOH010000013">
    <property type="protein sequence ID" value="MBC5623627.1"/>
    <property type="molecule type" value="Genomic_DNA"/>
</dbReference>
<keyword evidence="2" id="KW-0201">Cytochrome c-type biogenesis</keyword>
<dbReference type="PROSITE" id="PS51257">
    <property type="entry name" value="PROKAR_LIPOPROTEIN"/>
    <property type="match status" value="1"/>
</dbReference>
<dbReference type="Pfam" id="PF00578">
    <property type="entry name" value="AhpC-TSA"/>
    <property type="match status" value="1"/>
</dbReference>
<dbReference type="InterPro" id="IPR050553">
    <property type="entry name" value="Thioredoxin_ResA/DsbE_sf"/>
</dbReference>
<dbReference type="PANTHER" id="PTHR42852:SF6">
    <property type="entry name" value="THIOL:DISULFIDE INTERCHANGE PROTEIN DSBE"/>
    <property type="match status" value="1"/>
</dbReference>
<name>A0ABR7D6N3_9BACT</name>
<feature type="chain" id="PRO_5045716699" evidence="5">
    <location>
        <begin position="21"/>
        <end position="389"/>
    </location>
</feature>
<protein>
    <submittedName>
        <fullName evidence="7">AhpC/TSA family protein</fullName>
    </submittedName>
</protein>
<dbReference type="InterPro" id="IPR013766">
    <property type="entry name" value="Thioredoxin_domain"/>
</dbReference>
<dbReference type="RefSeq" id="WP_186978650.1">
    <property type="nucleotide sequence ID" value="NZ_JACOOH010000013.1"/>
</dbReference>
<comment type="subcellular location">
    <subcellularLocation>
        <location evidence="1">Cell envelope</location>
    </subcellularLocation>
</comment>
<accession>A0ABR7D6N3</accession>
<reference evidence="7 8" key="1">
    <citation type="submission" date="2020-08" db="EMBL/GenBank/DDBJ databases">
        <title>Genome public.</title>
        <authorList>
            <person name="Liu C."/>
            <person name="Sun Q."/>
        </authorList>
    </citation>
    <scope>NUCLEOTIDE SEQUENCE [LARGE SCALE GENOMIC DNA]</scope>
    <source>
        <strain evidence="7 8">NSJ-56</strain>
    </source>
</reference>
<evidence type="ECO:0000256" key="4">
    <source>
        <dbReference type="ARBA" id="ARBA00023284"/>
    </source>
</evidence>
<dbReference type="CDD" id="cd02966">
    <property type="entry name" value="TlpA_like_family"/>
    <property type="match status" value="1"/>
</dbReference>
<keyword evidence="5" id="KW-0732">Signal</keyword>
<feature type="signal peptide" evidence="5">
    <location>
        <begin position="1"/>
        <end position="20"/>
    </location>
</feature>
<dbReference type="InterPro" id="IPR036249">
    <property type="entry name" value="Thioredoxin-like_sf"/>
</dbReference>
<proteinExistence type="predicted"/>
<dbReference type="Gene3D" id="3.40.30.10">
    <property type="entry name" value="Glutaredoxin"/>
    <property type="match status" value="1"/>
</dbReference>
<evidence type="ECO:0000259" key="6">
    <source>
        <dbReference type="PROSITE" id="PS51352"/>
    </source>
</evidence>
<keyword evidence="8" id="KW-1185">Reference proteome</keyword>